<dbReference type="OrthoDB" id="408152at2759"/>
<comment type="caution">
    <text evidence="3">The sequence shown here is derived from an EMBL/GenBank/DDBJ whole genome shotgun (WGS) entry which is preliminary data.</text>
</comment>
<dbReference type="PANTHER" id="PTHR36978">
    <property type="entry name" value="P-LOOP CONTAINING NUCLEOTIDE TRIPHOSPHATE HYDROLASE"/>
    <property type="match status" value="1"/>
</dbReference>
<evidence type="ECO:0000313" key="3">
    <source>
        <dbReference type="EMBL" id="GMI25648.1"/>
    </source>
</evidence>
<dbReference type="Proteomes" id="UP001165065">
    <property type="component" value="Unassembled WGS sequence"/>
</dbReference>
<organism evidence="3 4">
    <name type="scientific">Triparma columacea</name>
    <dbReference type="NCBI Taxonomy" id="722753"/>
    <lineage>
        <taxon>Eukaryota</taxon>
        <taxon>Sar</taxon>
        <taxon>Stramenopiles</taxon>
        <taxon>Ochrophyta</taxon>
        <taxon>Bolidophyceae</taxon>
        <taxon>Parmales</taxon>
        <taxon>Triparmaceae</taxon>
        <taxon>Triparma</taxon>
    </lineage>
</organism>
<dbReference type="InterPro" id="IPR040632">
    <property type="entry name" value="Sulfotransfer_4"/>
</dbReference>
<evidence type="ECO:0000256" key="2">
    <source>
        <dbReference type="SAM" id="SignalP"/>
    </source>
</evidence>
<name>A0A9W7L2J8_9STRA</name>
<dbReference type="PANTHER" id="PTHR36978:SF4">
    <property type="entry name" value="P-LOOP CONTAINING NUCLEOSIDE TRIPHOSPHATE HYDROLASE PROTEIN"/>
    <property type="match status" value="1"/>
</dbReference>
<feature type="signal peptide" evidence="2">
    <location>
        <begin position="1"/>
        <end position="22"/>
    </location>
</feature>
<keyword evidence="4" id="KW-1185">Reference proteome</keyword>
<keyword evidence="1" id="KW-0472">Membrane</keyword>
<keyword evidence="1" id="KW-0812">Transmembrane</keyword>
<evidence type="ECO:0000256" key="1">
    <source>
        <dbReference type="SAM" id="Phobius"/>
    </source>
</evidence>
<proteinExistence type="predicted"/>
<dbReference type="Pfam" id="PF17784">
    <property type="entry name" value="Sulfotransfer_4"/>
    <property type="match status" value="1"/>
</dbReference>
<accession>A0A9W7L2J8</accession>
<sequence>MPSPPHINAITLLLVLAYNVNAEPKVMGLGFGRTGTDSMKRAFIELGFGPSYHMSEVLFEEQGISTEGHNALWQAGANGETVDWASMLKDFNSGGDFPLGAFPKEMRDAFPEAKFVLTTRPSEKWWSSIQSSICWMDVRKTWPLQILTKLPFFPFSRIRAQQPMIDAMIKHKVGAGLGLDSWNSFCDPANKEQTIKAYEAHNARVKALIPPERLLVFETGKSTYADLAAFVGAPTPVSPYPSVNSKEEFANITMGLTVAATAVLLAPLLLIGCLLRCWSRRGGAGKKAKGA</sequence>
<dbReference type="Gene3D" id="3.40.50.300">
    <property type="entry name" value="P-loop containing nucleotide triphosphate hydrolases"/>
    <property type="match status" value="1"/>
</dbReference>
<dbReference type="InterPro" id="IPR027417">
    <property type="entry name" value="P-loop_NTPase"/>
</dbReference>
<dbReference type="SUPFAM" id="SSF52540">
    <property type="entry name" value="P-loop containing nucleoside triphosphate hydrolases"/>
    <property type="match status" value="1"/>
</dbReference>
<dbReference type="EMBL" id="BRYA01000614">
    <property type="protein sequence ID" value="GMI25648.1"/>
    <property type="molecule type" value="Genomic_DNA"/>
</dbReference>
<feature type="transmembrane region" description="Helical" evidence="1">
    <location>
        <begin position="254"/>
        <end position="278"/>
    </location>
</feature>
<reference evidence="4" key="1">
    <citation type="journal article" date="2023" name="Commun. Biol.">
        <title>Genome analysis of Parmales, the sister group of diatoms, reveals the evolutionary specialization of diatoms from phago-mixotrophs to photoautotrophs.</title>
        <authorList>
            <person name="Ban H."/>
            <person name="Sato S."/>
            <person name="Yoshikawa S."/>
            <person name="Yamada K."/>
            <person name="Nakamura Y."/>
            <person name="Ichinomiya M."/>
            <person name="Sato N."/>
            <person name="Blanc-Mathieu R."/>
            <person name="Endo H."/>
            <person name="Kuwata A."/>
            <person name="Ogata H."/>
        </authorList>
    </citation>
    <scope>NUCLEOTIDE SEQUENCE [LARGE SCALE GENOMIC DNA]</scope>
</reference>
<keyword evidence="1" id="KW-1133">Transmembrane helix</keyword>
<feature type="chain" id="PRO_5040745736" evidence="2">
    <location>
        <begin position="23"/>
        <end position="291"/>
    </location>
</feature>
<keyword evidence="2" id="KW-0732">Signal</keyword>
<protein>
    <submittedName>
        <fullName evidence="3">Uncharacterized protein</fullName>
    </submittedName>
</protein>
<gene>
    <name evidence="3" type="ORF">TrCOL_g13724</name>
</gene>
<evidence type="ECO:0000313" key="4">
    <source>
        <dbReference type="Proteomes" id="UP001165065"/>
    </source>
</evidence>
<dbReference type="AlphaFoldDB" id="A0A9W7L2J8"/>